<dbReference type="PANTHER" id="PTHR30313:SF2">
    <property type="entry name" value="DNA PRIMASE"/>
    <property type="match status" value="1"/>
</dbReference>
<dbReference type="Gene3D" id="3.40.1360.10">
    <property type="match status" value="1"/>
</dbReference>
<organism evidence="5 6">
    <name type="scientific">Zunongwangia mangrovi</name>
    <dbReference type="NCBI Taxonomy" id="1334022"/>
    <lineage>
        <taxon>Bacteria</taxon>
        <taxon>Pseudomonadati</taxon>
        <taxon>Bacteroidota</taxon>
        <taxon>Flavobacteriia</taxon>
        <taxon>Flavobacteriales</taxon>
        <taxon>Flavobacteriaceae</taxon>
        <taxon>Zunongwangia</taxon>
    </lineage>
</organism>
<reference evidence="6" key="1">
    <citation type="submission" date="2016-10" db="EMBL/GenBank/DDBJ databases">
        <authorList>
            <person name="Varghese N."/>
            <person name="Submissions S."/>
        </authorList>
    </citation>
    <scope>NUCLEOTIDE SEQUENCE [LARGE SCALE GENOMIC DNA]</scope>
    <source>
        <strain evidence="6">DSM 24499</strain>
    </source>
</reference>
<dbReference type="GO" id="GO:0008270">
    <property type="term" value="F:zinc ion binding"/>
    <property type="evidence" value="ECO:0007669"/>
    <property type="project" value="UniProtKB-KW"/>
</dbReference>
<keyword evidence="3" id="KW-0862">Zinc</keyword>
<dbReference type="OrthoDB" id="8536512at2"/>
<dbReference type="InterPro" id="IPR036977">
    <property type="entry name" value="DNA_primase_Znf_CHC2"/>
</dbReference>
<dbReference type="InterPro" id="IPR002694">
    <property type="entry name" value="Znf_CHC2"/>
</dbReference>
<keyword evidence="6" id="KW-1185">Reference proteome</keyword>
<dbReference type="Proteomes" id="UP000199438">
    <property type="component" value="Unassembled WGS sequence"/>
</dbReference>
<dbReference type="RefSeq" id="WP_092540121.1">
    <property type="nucleotide sequence ID" value="NZ_FOKV01000001.1"/>
</dbReference>
<dbReference type="AlphaFoldDB" id="A0A1I1EAH6"/>
<evidence type="ECO:0000256" key="1">
    <source>
        <dbReference type="ARBA" id="ARBA00022723"/>
    </source>
</evidence>
<dbReference type="InterPro" id="IPR050219">
    <property type="entry name" value="DnaG_primase"/>
</dbReference>
<dbReference type="STRING" id="1334022.SAMN04487907_101869"/>
<evidence type="ECO:0000313" key="5">
    <source>
        <dbReference type="EMBL" id="SFB84067.1"/>
    </source>
</evidence>
<feature type="domain" description="Zinc finger CHC2-type" evidence="4">
    <location>
        <begin position="14"/>
        <end position="97"/>
    </location>
</feature>
<dbReference type="PANTHER" id="PTHR30313">
    <property type="entry name" value="DNA PRIMASE"/>
    <property type="match status" value="1"/>
</dbReference>
<protein>
    <submittedName>
        <fullName evidence="5">CHC2 zinc finger</fullName>
    </submittedName>
</protein>
<gene>
    <name evidence="5" type="ORF">SAMN04487907_101869</name>
</gene>
<dbReference type="GO" id="GO:0005737">
    <property type="term" value="C:cytoplasm"/>
    <property type="evidence" value="ECO:0007669"/>
    <property type="project" value="TreeGrafter"/>
</dbReference>
<proteinExistence type="predicted"/>
<dbReference type="Gene3D" id="3.90.580.10">
    <property type="entry name" value="Zinc finger, CHC2-type domain"/>
    <property type="match status" value="1"/>
</dbReference>
<dbReference type="GO" id="GO:0006269">
    <property type="term" value="P:DNA replication, synthesis of primer"/>
    <property type="evidence" value="ECO:0007669"/>
    <property type="project" value="TreeGrafter"/>
</dbReference>
<dbReference type="Pfam" id="PF01807">
    <property type="entry name" value="Zn_ribbon_DnaG"/>
    <property type="match status" value="1"/>
</dbReference>
<evidence type="ECO:0000259" key="4">
    <source>
        <dbReference type="Pfam" id="PF01807"/>
    </source>
</evidence>
<accession>A0A1I1EAH6</accession>
<keyword evidence="1" id="KW-0479">Metal-binding</keyword>
<dbReference type="GO" id="GO:0003899">
    <property type="term" value="F:DNA-directed RNA polymerase activity"/>
    <property type="evidence" value="ECO:0007669"/>
    <property type="project" value="InterPro"/>
</dbReference>
<keyword evidence="2" id="KW-0863">Zinc-finger</keyword>
<dbReference type="CDD" id="cd00188">
    <property type="entry name" value="TOPRIM"/>
    <property type="match status" value="1"/>
</dbReference>
<name>A0A1I1EAH6_9FLAO</name>
<dbReference type="GO" id="GO:0003677">
    <property type="term" value="F:DNA binding"/>
    <property type="evidence" value="ECO:0007669"/>
    <property type="project" value="InterPro"/>
</dbReference>
<evidence type="ECO:0000313" key="6">
    <source>
        <dbReference type="Proteomes" id="UP000199438"/>
    </source>
</evidence>
<dbReference type="Pfam" id="PF13155">
    <property type="entry name" value="Toprim_2"/>
    <property type="match status" value="1"/>
</dbReference>
<evidence type="ECO:0000256" key="3">
    <source>
        <dbReference type="ARBA" id="ARBA00022833"/>
    </source>
</evidence>
<dbReference type="EMBL" id="FOKV01000001">
    <property type="protein sequence ID" value="SFB84067.1"/>
    <property type="molecule type" value="Genomic_DNA"/>
</dbReference>
<dbReference type="SUPFAM" id="SSF57783">
    <property type="entry name" value="Zinc beta-ribbon"/>
    <property type="match status" value="1"/>
</dbReference>
<evidence type="ECO:0000256" key="2">
    <source>
        <dbReference type="ARBA" id="ARBA00022771"/>
    </source>
</evidence>
<sequence length="297" mass="34389">MKIKKICCEDARNLDIVHVLAKLGHYPSKTTVKEAWFLSPLRSETQASFHVSYRNNRWYDFGLGKGGNCLDLIIALKQCSITEALQFLANDQQLSFTDIKKPSLSFHKQISKKEKEGINILCVQELSNFQLLRYAKKRGIPRELIRELTSEVHFELHGKPYYAIGLQNRRGGYELRNAFYKASSSPKSYSYFQQDGNGLIITEGLFDYLSLALLDPELFFTHDHIILNSLSFIQEIIKGFDGYNDPILLCLDHDPAGDRMTSYLLEHFAQAIDLRYRFYPHKDLNEKLCHVRRENTL</sequence>